<keyword evidence="1" id="KW-0446">Lipid-binding</keyword>
<dbReference type="GO" id="GO:0008289">
    <property type="term" value="F:lipid binding"/>
    <property type="evidence" value="ECO:0007669"/>
    <property type="project" value="UniProtKB-KW"/>
</dbReference>
<dbReference type="PANTHER" id="PTHR33434">
    <property type="entry name" value="DEGV DOMAIN-CONTAINING PROTEIN DR_1986-RELATED"/>
    <property type="match status" value="1"/>
</dbReference>
<evidence type="ECO:0000313" key="2">
    <source>
        <dbReference type="EMBL" id="KUK79510.1"/>
    </source>
</evidence>
<evidence type="ECO:0000313" key="3">
    <source>
        <dbReference type="Proteomes" id="UP000054092"/>
    </source>
</evidence>
<dbReference type="Proteomes" id="UP000054092">
    <property type="component" value="Unassembled WGS sequence"/>
</dbReference>
<evidence type="ECO:0000256" key="1">
    <source>
        <dbReference type="ARBA" id="ARBA00023121"/>
    </source>
</evidence>
<comment type="caution">
    <text evidence="2">The sequence shown here is derived from an EMBL/GenBank/DDBJ whole genome shotgun (WGS) entry which is preliminary data.</text>
</comment>
<dbReference type="InterPro" id="IPR003797">
    <property type="entry name" value="DegV"/>
</dbReference>
<organism evidence="2 3">
    <name type="scientific">Mesotoga prima</name>
    <dbReference type="NCBI Taxonomy" id="1184387"/>
    <lineage>
        <taxon>Bacteria</taxon>
        <taxon>Thermotogati</taxon>
        <taxon>Thermotogota</taxon>
        <taxon>Thermotogae</taxon>
        <taxon>Kosmotogales</taxon>
        <taxon>Kosmotogaceae</taxon>
        <taxon>Mesotoga</taxon>
    </lineage>
</organism>
<dbReference type="NCBIfam" id="TIGR00762">
    <property type="entry name" value="DegV"/>
    <property type="match status" value="1"/>
</dbReference>
<name>A0A117M1N3_9BACT</name>
<dbReference type="Gene3D" id="3.40.50.10170">
    <property type="match status" value="1"/>
</dbReference>
<accession>A0A117M1N3</accession>
<gene>
    <name evidence="2" type="ORF">XD94_1357</name>
</gene>
<proteinExistence type="predicted"/>
<dbReference type="EMBL" id="LGGP01000257">
    <property type="protein sequence ID" value="KUK79510.1"/>
    <property type="molecule type" value="Genomic_DNA"/>
</dbReference>
<protein>
    <submittedName>
        <fullName evidence="2">EDD domain protein, DegV family</fullName>
    </submittedName>
</protein>
<dbReference type="Pfam" id="PF02645">
    <property type="entry name" value="DegV"/>
    <property type="match status" value="1"/>
</dbReference>
<dbReference type="InterPro" id="IPR050270">
    <property type="entry name" value="DegV_domain_contain"/>
</dbReference>
<dbReference type="PANTHER" id="PTHR33434:SF2">
    <property type="entry name" value="FATTY ACID-BINDING PROTEIN TM_1468"/>
    <property type="match status" value="1"/>
</dbReference>
<dbReference type="PROSITE" id="PS51482">
    <property type="entry name" value="DEGV"/>
    <property type="match status" value="1"/>
</dbReference>
<reference evidence="3" key="1">
    <citation type="journal article" date="2015" name="MBio">
        <title>Genome-Resolved Metagenomic Analysis Reveals Roles for Candidate Phyla and Other Microbial Community Members in Biogeochemical Transformations in Oil Reservoirs.</title>
        <authorList>
            <person name="Hu P."/>
            <person name="Tom L."/>
            <person name="Singh A."/>
            <person name="Thomas B.C."/>
            <person name="Baker B.J."/>
            <person name="Piceno Y.M."/>
            <person name="Andersen G.L."/>
            <person name="Banfield J.F."/>
        </authorList>
    </citation>
    <scope>NUCLEOTIDE SEQUENCE [LARGE SCALE GENOMIC DNA]</scope>
</reference>
<sequence length="298" mass="33740">MNELIAVSVDSGCAPTRSFVEEHKLFFMGMKIIIDDKEYNDEFDFMENVFYNIVESSREFHTAQPPLGQVLDYYNDIKSKGYTKLLDIHFSSKMSGLYDTCVMASKMVEGLEVTVVDTRKVSIGAYLIAKKLIELIERGLEIDEAISRVPEIIQDTFMEFSVPTLKYLIKNGRIGKAQGLAGTLLNIKPILSVDEEGYISPVAKLRGMKKLQEQMVSNVLEFLERRRESVVLYSIYGSEEYSDIAKETTEKTVELIEENLGIQRNEIELVAGRIWPTIACHSGPAVFGLACYGEKERK</sequence>
<dbReference type="Gene3D" id="3.30.1180.10">
    <property type="match status" value="1"/>
</dbReference>
<dbReference type="InterPro" id="IPR043168">
    <property type="entry name" value="DegV_C"/>
</dbReference>
<dbReference type="PATRIC" id="fig|1184387.3.peg.1819"/>
<dbReference type="AlphaFoldDB" id="A0A117M1N3"/>
<dbReference type="SUPFAM" id="SSF82549">
    <property type="entry name" value="DAK1/DegV-like"/>
    <property type="match status" value="1"/>
</dbReference>